<evidence type="ECO:0000256" key="2">
    <source>
        <dbReference type="ARBA" id="ARBA00022723"/>
    </source>
</evidence>
<evidence type="ECO:0000256" key="7">
    <source>
        <dbReference type="ARBA" id="ARBA00038171"/>
    </source>
</evidence>
<dbReference type="AlphaFoldDB" id="A0A835YZJ0"/>
<dbReference type="Pfam" id="PF00403">
    <property type="entry name" value="HMA"/>
    <property type="match status" value="1"/>
</dbReference>
<dbReference type="InterPro" id="IPR006121">
    <property type="entry name" value="HMA_dom"/>
</dbReference>
<name>A0A835YZJ0_9STRA</name>
<evidence type="ECO:0000259" key="8">
    <source>
        <dbReference type="PROSITE" id="PS50846"/>
    </source>
</evidence>
<evidence type="ECO:0000256" key="3">
    <source>
        <dbReference type="ARBA" id="ARBA00022796"/>
    </source>
</evidence>
<comment type="caution">
    <text evidence="9">The sequence shown here is derived from an EMBL/GenBank/DDBJ whole genome shotgun (WGS) entry which is preliminary data.</text>
</comment>
<dbReference type="Proteomes" id="UP000664859">
    <property type="component" value="Unassembled WGS sequence"/>
</dbReference>
<comment type="similarity">
    <text evidence="7">Belongs to the ATX1 family.</text>
</comment>
<evidence type="ECO:0000313" key="10">
    <source>
        <dbReference type="Proteomes" id="UP000664859"/>
    </source>
</evidence>
<evidence type="ECO:0000256" key="6">
    <source>
        <dbReference type="ARBA" id="ARBA00023186"/>
    </source>
</evidence>
<keyword evidence="2" id="KW-0479">Metal-binding</keyword>
<evidence type="ECO:0000256" key="5">
    <source>
        <dbReference type="ARBA" id="ARBA00023065"/>
    </source>
</evidence>
<proteinExistence type="inferred from homology"/>
<keyword evidence="1" id="KW-0813">Transport</keyword>
<dbReference type="GO" id="GO:0046872">
    <property type="term" value="F:metal ion binding"/>
    <property type="evidence" value="ECO:0007669"/>
    <property type="project" value="UniProtKB-KW"/>
</dbReference>
<keyword evidence="5" id="KW-0406">Ion transport</keyword>
<keyword evidence="10" id="KW-1185">Reference proteome</keyword>
<organism evidence="9 10">
    <name type="scientific">Tribonema minus</name>
    <dbReference type="NCBI Taxonomy" id="303371"/>
    <lineage>
        <taxon>Eukaryota</taxon>
        <taxon>Sar</taxon>
        <taxon>Stramenopiles</taxon>
        <taxon>Ochrophyta</taxon>
        <taxon>PX clade</taxon>
        <taxon>Xanthophyceae</taxon>
        <taxon>Tribonematales</taxon>
        <taxon>Tribonemataceae</taxon>
        <taxon>Tribonema</taxon>
    </lineage>
</organism>
<dbReference type="PANTHER" id="PTHR46365">
    <property type="entry name" value="COPPER TRANSPORT PROTEIN ATOX1"/>
    <property type="match status" value="1"/>
</dbReference>
<dbReference type="GO" id="GO:0016531">
    <property type="term" value="F:copper chaperone activity"/>
    <property type="evidence" value="ECO:0007669"/>
    <property type="project" value="TreeGrafter"/>
</dbReference>
<dbReference type="GO" id="GO:0005829">
    <property type="term" value="C:cytosol"/>
    <property type="evidence" value="ECO:0007669"/>
    <property type="project" value="TreeGrafter"/>
</dbReference>
<dbReference type="InterPro" id="IPR036163">
    <property type="entry name" value="HMA_dom_sf"/>
</dbReference>
<protein>
    <submittedName>
        <fullName evidence="9">Copper chaperone</fullName>
    </submittedName>
</protein>
<dbReference type="Gene3D" id="3.30.70.100">
    <property type="match status" value="1"/>
</dbReference>
<keyword evidence="4" id="KW-0186">Copper</keyword>
<dbReference type="PROSITE" id="PS50846">
    <property type="entry name" value="HMA_2"/>
    <property type="match status" value="1"/>
</dbReference>
<dbReference type="SUPFAM" id="SSF55008">
    <property type="entry name" value="HMA, heavy metal-associated domain"/>
    <property type="match status" value="1"/>
</dbReference>
<dbReference type="PANTHER" id="PTHR46365:SF1">
    <property type="entry name" value="COPPER TRANSPORT PROTEIN ATOX1"/>
    <property type="match status" value="1"/>
</dbReference>
<reference evidence="9" key="1">
    <citation type="submission" date="2021-02" db="EMBL/GenBank/DDBJ databases">
        <title>First Annotated Genome of the Yellow-green Alga Tribonema minus.</title>
        <authorList>
            <person name="Mahan K.M."/>
        </authorList>
    </citation>
    <scope>NUCLEOTIDE SEQUENCE</scope>
    <source>
        <strain evidence="9">UTEX B ZZ1240</strain>
    </source>
</reference>
<dbReference type="CDD" id="cd00371">
    <property type="entry name" value="HMA"/>
    <property type="match status" value="1"/>
</dbReference>
<evidence type="ECO:0000256" key="1">
    <source>
        <dbReference type="ARBA" id="ARBA00022448"/>
    </source>
</evidence>
<keyword evidence="6" id="KW-0143">Chaperone</keyword>
<dbReference type="EMBL" id="JAFCMP010000194">
    <property type="protein sequence ID" value="KAG5183643.1"/>
    <property type="molecule type" value="Genomic_DNA"/>
</dbReference>
<dbReference type="GO" id="GO:0006825">
    <property type="term" value="P:copper ion transport"/>
    <property type="evidence" value="ECO:0007669"/>
    <property type="project" value="UniProtKB-KW"/>
</dbReference>
<sequence>MSDETVVFKVGMTCEGCANACKRILGKMSGVSAVNTDVAAKTVTVSSDGTTSPQAMLDALKVWSAASGKPVELAA</sequence>
<dbReference type="InterPro" id="IPR051881">
    <property type="entry name" value="Copper_transport_ATOX1-like"/>
</dbReference>
<feature type="domain" description="HMA" evidence="8">
    <location>
        <begin position="3"/>
        <end position="72"/>
    </location>
</feature>
<dbReference type="OrthoDB" id="689350at2759"/>
<accession>A0A835YZJ0</accession>
<gene>
    <name evidence="9" type="ORF">JKP88DRAFT_195156</name>
</gene>
<evidence type="ECO:0000256" key="4">
    <source>
        <dbReference type="ARBA" id="ARBA00023008"/>
    </source>
</evidence>
<evidence type="ECO:0000313" key="9">
    <source>
        <dbReference type="EMBL" id="KAG5183643.1"/>
    </source>
</evidence>
<keyword evidence="3" id="KW-0187">Copper transport</keyword>